<evidence type="ECO:0000256" key="2">
    <source>
        <dbReference type="ARBA" id="ARBA00005241"/>
    </source>
</evidence>
<feature type="transmembrane region" description="Helical" evidence="6">
    <location>
        <begin position="292"/>
        <end position="312"/>
    </location>
</feature>
<feature type="transmembrane region" description="Helical" evidence="6">
    <location>
        <begin position="269"/>
        <end position="287"/>
    </location>
</feature>
<feature type="transmembrane region" description="Helical" evidence="6">
    <location>
        <begin position="332"/>
        <end position="352"/>
    </location>
</feature>
<reference evidence="8 10" key="1">
    <citation type="journal article" date="2012" name="Nature">
        <title>Algal genomes reveal evolutionary mosaicism and the fate of nucleomorphs.</title>
        <authorList>
            <consortium name="DOE Joint Genome Institute"/>
            <person name="Curtis B.A."/>
            <person name="Tanifuji G."/>
            <person name="Burki F."/>
            <person name="Gruber A."/>
            <person name="Irimia M."/>
            <person name="Maruyama S."/>
            <person name="Arias M.C."/>
            <person name="Ball S.G."/>
            <person name="Gile G.H."/>
            <person name="Hirakawa Y."/>
            <person name="Hopkins J.F."/>
            <person name="Kuo A."/>
            <person name="Rensing S.A."/>
            <person name="Schmutz J."/>
            <person name="Symeonidi A."/>
            <person name="Elias M."/>
            <person name="Eveleigh R.J."/>
            <person name="Herman E.K."/>
            <person name="Klute M.J."/>
            <person name="Nakayama T."/>
            <person name="Obornik M."/>
            <person name="Reyes-Prieto A."/>
            <person name="Armbrust E.V."/>
            <person name="Aves S.J."/>
            <person name="Beiko R.G."/>
            <person name="Coutinho P."/>
            <person name="Dacks J.B."/>
            <person name="Durnford D.G."/>
            <person name="Fast N.M."/>
            <person name="Green B.R."/>
            <person name="Grisdale C.J."/>
            <person name="Hempel F."/>
            <person name="Henrissat B."/>
            <person name="Hoppner M.P."/>
            <person name="Ishida K."/>
            <person name="Kim E."/>
            <person name="Koreny L."/>
            <person name="Kroth P.G."/>
            <person name="Liu Y."/>
            <person name="Malik S.B."/>
            <person name="Maier U.G."/>
            <person name="McRose D."/>
            <person name="Mock T."/>
            <person name="Neilson J.A."/>
            <person name="Onodera N.T."/>
            <person name="Poole A.M."/>
            <person name="Pritham E.J."/>
            <person name="Richards T.A."/>
            <person name="Rocap G."/>
            <person name="Roy S.W."/>
            <person name="Sarai C."/>
            <person name="Schaack S."/>
            <person name="Shirato S."/>
            <person name="Slamovits C.H."/>
            <person name="Spencer D.F."/>
            <person name="Suzuki S."/>
            <person name="Worden A.Z."/>
            <person name="Zauner S."/>
            <person name="Barry K."/>
            <person name="Bell C."/>
            <person name="Bharti A.K."/>
            <person name="Crow J.A."/>
            <person name="Grimwood J."/>
            <person name="Kramer R."/>
            <person name="Lindquist E."/>
            <person name="Lucas S."/>
            <person name="Salamov A."/>
            <person name="McFadden G.I."/>
            <person name="Lane C.E."/>
            <person name="Keeling P.J."/>
            <person name="Gray M.W."/>
            <person name="Grigoriev I.V."/>
            <person name="Archibald J.M."/>
        </authorList>
    </citation>
    <scope>NUCLEOTIDE SEQUENCE</scope>
    <source>
        <strain evidence="8 10">CCMP2712</strain>
    </source>
</reference>
<comment type="similarity">
    <text evidence="2">Belongs to the major facilitator superfamily. MFSD6 family.</text>
</comment>
<dbReference type="InterPro" id="IPR036259">
    <property type="entry name" value="MFS_trans_sf"/>
</dbReference>
<feature type="transmembrane region" description="Helical" evidence="6">
    <location>
        <begin position="70"/>
        <end position="90"/>
    </location>
</feature>
<reference evidence="9" key="3">
    <citation type="submission" date="2016-03" db="UniProtKB">
        <authorList>
            <consortium name="EnsemblProtists"/>
        </authorList>
    </citation>
    <scope>IDENTIFICATION</scope>
</reference>
<name>L1JH61_GUITC</name>
<evidence type="ECO:0000313" key="9">
    <source>
        <dbReference type="EnsemblProtists" id="EKX47848"/>
    </source>
</evidence>
<dbReference type="RefSeq" id="XP_005834828.1">
    <property type="nucleotide sequence ID" value="XM_005834771.1"/>
</dbReference>
<evidence type="ECO:0000313" key="8">
    <source>
        <dbReference type="EMBL" id="EKX47848.1"/>
    </source>
</evidence>
<feature type="transmembrane region" description="Helical" evidence="6">
    <location>
        <begin position="134"/>
        <end position="155"/>
    </location>
</feature>
<dbReference type="KEGG" id="gtt:GUITHDRAFT_106396"/>
<keyword evidence="4 6" id="KW-1133">Transmembrane helix</keyword>
<dbReference type="SUPFAM" id="SSF103473">
    <property type="entry name" value="MFS general substrate transporter"/>
    <property type="match status" value="1"/>
</dbReference>
<dbReference type="PANTHER" id="PTHR16172:SF41">
    <property type="entry name" value="MAJOR FACILITATOR SUPERFAMILY DOMAIN-CONTAINING PROTEIN 6-LIKE"/>
    <property type="match status" value="1"/>
</dbReference>
<evidence type="ECO:0000256" key="5">
    <source>
        <dbReference type="ARBA" id="ARBA00023136"/>
    </source>
</evidence>
<organism evidence="8">
    <name type="scientific">Guillardia theta (strain CCMP2712)</name>
    <name type="common">Cryptophyte</name>
    <dbReference type="NCBI Taxonomy" id="905079"/>
    <lineage>
        <taxon>Eukaryota</taxon>
        <taxon>Cryptophyceae</taxon>
        <taxon>Pyrenomonadales</taxon>
        <taxon>Geminigeraceae</taxon>
        <taxon>Guillardia</taxon>
    </lineage>
</organism>
<dbReference type="PANTHER" id="PTHR16172">
    <property type="entry name" value="MAJOR FACILITATOR SUPERFAMILY DOMAIN-CONTAINING PROTEIN 6-LIKE"/>
    <property type="match status" value="1"/>
</dbReference>
<feature type="transmembrane region" description="Helical" evidence="6">
    <location>
        <begin position="382"/>
        <end position="402"/>
    </location>
</feature>
<dbReference type="AlphaFoldDB" id="L1JH61"/>
<evidence type="ECO:0000256" key="4">
    <source>
        <dbReference type="ARBA" id="ARBA00022989"/>
    </source>
</evidence>
<sequence length="408" mass="44820">MSTGISPVHIGMLKSVGHLVKACAQPLWAVIADRQSTLDRENQLFSFSSLALIASIFSMEIYRRCVQSDLYVLFMARIALASLSAGLSLVDVIIADLSSRSREGYGKNRMFYSVSWCGLSLLGGVLIDKFGIGVIFLCTYVFRACLTMTLCYLQYTMPSPHDGSELEALDKESGGGDGSDAGGATGDRAAVVGYRELLQERVVRDLLLSNFIYGFVYVVPTTITVMQLEDQFETGRTFIGAVGGVIIFGTLPAFWFSKSILDKVGLMETQNWTMLLFAVVLFLYSFVTQQTVYAFLVLSAVKGALFALFTTASVESATVNVDSRFFVVTQSAISWCHYTFGAGIGNIFWAFIYQKLGSTAVYQFASIFMLVTYILFTETSRVAKALSMSVILVAVLVGWKFIGEFLED</sequence>
<evidence type="ECO:0000256" key="3">
    <source>
        <dbReference type="ARBA" id="ARBA00022692"/>
    </source>
</evidence>
<feature type="transmembrane region" description="Helical" evidence="6">
    <location>
        <begin position="110"/>
        <end position="127"/>
    </location>
</feature>
<proteinExistence type="inferred from homology"/>
<accession>L1JH61</accession>
<evidence type="ECO:0000313" key="10">
    <source>
        <dbReference type="Proteomes" id="UP000011087"/>
    </source>
</evidence>
<dbReference type="HOGENOM" id="CLU_675189_0_0_1"/>
<keyword evidence="5 6" id="KW-0472">Membrane</keyword>
<feature type="transmembrane region" description="Helical" evidence="6">
    <location>
        <begin position="359"/>
        <end position="376"/>
    </location>
</feature>
<evidence type="ECO:0000259" key="7">
    <source>
        <dbReference type="Pfam" id="PF12832"/>
    </source>
</evidence>
<dbReference type="GeneID" id="17304481"/>
<dbReference type="InterPro" id="IPR051717">
    <property type="entry name" value="MFS_MFSD6"/>
</dbReference>
<dbReference type="EnsemblProtists" id="EKX47848">
    <property type="protein sequence ID" value="EKX47848"/>
    <property type="gene ID" value="GUITHDRAFT_106396"/>
</dbReference>
<evidence type="ECO:0000256" key="6">
    <source>
        <dbReference type="SAM" id="Phobius"/>
    </source>
</evidence>
<dbReference type="InterPro" id="IPR024989">
    <property type="entry name" value="MFS_assoc_dom"/>
</dbReference>
<dbReference type="Proteomes" id="UP000011087">
    <property type="component" value="Unassembled WGS sequence"/>
</dbReference>
<feature type="transmembrane region" description="Helical" evidence="6">
    <location>
        <begin position="238"/>
        <end position="257"/>
    </location>
</feature>
<evidence type="ECO:0000256" key="1">
    <source>
        <dbReference type="ARBA" id="ARBA00004141"/>
    </source>
</evidence>
<dbReference type="PaxDb" id="55529-EKX47848"/>
<dbReference type="OMA" id="HITASAQ"/>
<keyword evidence="10" id="KW-1185">Reference proteome</keyword>
<gene>
    <name evidence="8" type="ORF">GUITHDRAFT_106396</name>
</gene>
<dbReference type="Gene3D" id="1.20.1250.20">
    <property type="entry name" value="MFS general substrate transporter like domains"/>
    <property type="match status" value="2"/>
</dbReference>
<keyword evidence="3 6" id="KW-0812">Transmembrane</keyword>
<comment type="subcellular location">
    <subcellularLocation>
        <location evidence="1">Membrane</location>
        <topology evidence="1">Multi-pass membrane protein</topology>
    </subcellularLocation>
</comment>
<dbReference type="GO" id="GO:0016020">
    <property type="term" value="C:membrane"/>
    <property type="evidence" value="ECO:0007669"/>
    <property type="project" value="UniProtKB-SubCell"/>
</dbReference>
<reference evidence="10" key="2">
    <citation type="submission" date="2012-11" db="EMBL/GenBank/DDBJ databases">
        <authorList>
            <person name="Kuo A."/>
            <person name="Curtis B.A."/>
            <person name="Tanifuji G."/>
            <person name="Burki F."/>
            <person name="Gruber A."/>
            <person name="Irimia M."/>
            <person name="Maruyama S."/>
            <person name="Arias M.C."/>
            <person name="Ball S.G."/>
            <person name="Gile G.H."/>
            <person name="Hirakawa Y."/>
            <person name="Hopkins J.F."/>
            <person name="Rensing S.A."/>
            <person name="Schmutz J."/>
            <person name="Symeonidi A."/>
            <person name="Elias M."/>
            <person name="Eveleigh R.J."/>
            <person name="Herman E.K."/>
            <person name="Klute M.J."/>
            <person name="Nakayama T."/>
            <person name="Obornik M."/>
            <person name="Reyes-Prieto A."/>
            <person name="Armbrust E.V."/>
            <person name="Aves S.J."/>
            <person name="Beiko R.G."/>
            <person name="Coutinho P."/>
            <person name="Dacks J.B."/>
            <person name="Durnford D.G."/>
            <person name="Fast N.M."/>
            <person name="Green B.R."/>
            <person name="Grisdale C."/>
            <person name="Hempe F."/>
            <person name="Henrissat B."/>
            <person name="Hoppner M.P."/>
            <person name="Ishida K.-I."/>
            <person name="Kim E."/>
            <person name="Koreny L."/>
            <person name="Kroth P.G."/>
            <person name="Liu Y."/>
            <person name="Malik S.-B."/>
            <person name="Maier U.G."/>
            <person name="McRose D."/>
            <person name="Mock T."/>
            <person name="Neilson J.A."/>
            <person name="Onodera N.T."/>
            <person name="Poole A.M."/>
            <person name="Pritham E.J."/>
            <person name="Richards T.A."/>
            <person name="Rocap G."/>
            <person name="Roy S.W."/>
            <person name="Sarai C."/>
            <person name="Schaack S."/>
            <person name="Shirato S."/>
            <person name="Slamovits C.H."/>
            <person name="Spencer D.F."/>
            <person name="Suzuki S."/>
            <person name="Worden A.Z."/>
            <person name="Zauner S."/>
            <person name="Barry K."/>
            <person name="Bell C."/>
            <person name="Bharti A.K."/>
            <person name="Crow J.A."/>
            <person name="Grimwood J."/>
            <person name="Kramer R."/>
            <person name="Lindquist E."/>
            <person name="Lucas S."/>
            <person name="Salamov A."/>
            <person name="McFadden G.I."/>
            <person name="Lane C.E."/>
            <person name="Keeling P.J."/>
            <person name="Gray M.W."/>
            <person name="Grigoriev I.V."/>
            <person name="Archibald J.M."/>
        </authorList>
    </citation>
    <scope>NUCLEOTIDE SEQUENCE</scope>
    <source>
        <strain evidence="10">CCMP2712</strain>
    </source>
</reference>
<dbReference type="Pfam" id="PF12832">
    <property type="entry name" value="MFS_1_like"/>
    <property type="match status" value="1"/>
</dbReference>
<feature type="domain" description="Major facilitator superfamily associated" evidence="7">
    <location>
        <begin position="2"/>
        <end position="364"/>
    </location>
</feature>
<feature type="transmembrane region" description="Helical" evidence="6">
    <location>
        <begin position="206"/>
        <end position="226"/>
    </location>
</feature>
<protein>
    <recommendedName>
        <fullName evidence="7">Major facilitator superfamily associated domain-containing protein</fullName>
    </recommendedName>
</protein>
<dbReference type="EMBL" id="JH992988">
    <property type="protein sequence ID" value="EKX47848.1"/>
    <property type="molecule type" value="Genomic_DNA"/>
</dbReference>
<dbReference type="OrthoDB" id="515887at2759"/>